<organism evidence="1">
    <name type="scientific">Siphoviridae sp. ctsDY37</name>
    <dbReference type="NCBI Taxonomy" id="2826483"/>
    <lineage>
        <taxon>Viruses</taxon>
        <taxon>Duplodnaviria</taxon>
        <taxon>Heunggongvirae</taxon>
        <taxon>Uroviricota</taxon>
        <taxon>Caudoviricetes</taxon>
    </lineage>
</organism>
<protein>
    <submittedName>
        <fullName evidence="1">Uncharacterized protein</fullName>
    </submittedName>
</protein>
<accession>A0A8S5M9W2</accession>
<proteinExistence type="predicted"/>
<reference evidence="1" key="1">
    <citation type="journal article" date="2021" name="Proc. Natl. Acad. Sci. U.S.A.">
        <title>A Catalog of Tens of Thousands of Viruses from Human Metagenomes Reveals Hidden Associations with Chronic Diseases.</title>
        <authorList>
            <person name="Tisza M.J."/>
            <person name="Buck C.B."/>
        </authorList>
    </citation>
    <scope>NUCLEOTIDE SEQUENCE</scope>
    <source>
        <strain evidence="1">CtsDY37</strain>
    </source>
</reference>
<evidence type="ECO:0000313" key="1">
    <source>
        <dbReference type="EMBL" id="DAD79137.1"/>
    </source>
</evidence>
<sequence length="118" mass="13890">MVQGEIRKEVNMKYPISYAVNPPSKLFEINELEEKFFETLYSKLPEKVNEKIHLIRMATGTLAVECVGYCIGRIKLQGNKHEMQIITSLYDSYVVQDDFVKHIDEWVKFINEYIVKEL</sequence>
<name>A0A8S5M9W2_9CAUD</name>
<dbReference type="EMBL" id="BK014859">
    <property type="protein sequence ID" value="DAD79137.1"/>
    <property type="molecule type" value="Genomic_DNA"/>
</dbReference>